<reference evidence="3" key="1">
    <citation type="journal article" date="2019" name="Int. J. Syst. Evol. Microbiol.">
        <title>The Global Catalogue of Microorganisms (GCM) 10K type strain sequencing project: providing services to taxonomists for standard genome sequencing and annotation.</title>
        <authorList>
            <consortium name="The Broad Institute Genomics Platform"/>
            <consortium name="The Broad Institute Genome Sequencing Center for Infectious Disease"/>
            <person name="Wu L."/>
            <person name="Ma J."/>
        </authorList>
    </citation>
    <scope>NUCLEOTIDE SEQUENCE [LARGE SCALE GENOMIC DNA]</scope>
    <source>
        <strain evidence="3">CCM 4481</strain>
    </source>
</reference>
<dbReference type="EMBL" id="JBHSGA010000025">
    <property type="protein sequence ID" value="MFC4529064.1"/>
    <property type="molecule type" value="Genomic_DNA"/>
</dbReference>
<accession>A0ABV9C7Q6</accession>
<keyword evidence="3" id="KW-1185">Reference proteome</keyword>
<organism evidence="2 3">
    <name type="scientific">Dyella halodurans</name>
    <dbReference type="NCBI Taxonomy" id="1920171"/>
    <lineage>
        <taxon>Bacteria</taxon>
        <taxon>Pseudomonadati</taxon>
        <taxon>Pseudomonadota</taxon>
        <taxon>Gammaproteobacteria</taxon>
        <taxon>Lysobacterales</taxon>
        <taxon>Rhodanobacteraceae</taxon>
        <taxon>Dyella</taxon>
    </lineage>
</organism>
<dbReference type="Proteomes" id="UP001595961">
    <property type="component" value="Unassembled WGS sequence"/>
</dbReference>
<dbReference type="PANTHER" id="PTHR33164">
    <property type="entry name" value="TRANSCRIPTIONAL REGULATOR, MARR FAMILY"/>
    <property type="match status" value="1"/>
</dbReference>
<evidence type="ECO:0000313" key="2">
    <source>
        <dbReference type="EMBL" id="MFC4529064.1"/>
    </source>
</evidence>
<dbReference type="InterPro" id="IPR039422">
    <property type="entry name" value="MarR/SlyA-like"/>
</dbReference>
<protein>
    <submittedName>
        <fullName evidence="2">MarR family winged helix-turn-helix transcriptional regulator</fullName>
    </submittedName>
</protein>
<dbReference type="PRINTS" id="PR00598">
    <property type="entry name" value="HTHMARR"/>
</dbReference>
<dbReference type="SMART" id="SM00347">
    <property type="entry name" value="HTH_MARR"/>
    <property type="match status" value="1"/>
</dbReference>
<dbReference type="PANTHER" id="PTHR33164:SF43">
    <property type="entry name" value="HTH-TYPE TRANSCRIPTIONAL REPRESSOR YETL"/>
    <property type="match status" value="1"/>
</dbReference>
<dbReference type="Gene3D" id="1.10.10.10">
    <property type="entry name" value="Winged helix-like DNA-binding domain superfamily/Winged helix DNA-binding domain"/>
    <property type="match status" value="1"/>
</dbReference>
<dbReference type="PROSITE" id="PS50995">
    <property type="entry name" value="HTH_MARR_2"/>
    <property type="match status" value="1"/>
</dbReference>
<dbReference type="RefSeq" id="WP_266151534.1">
    <property type="nucleotide sequence ID" value="NZ_CP064028.1"/>
</dbReference>
<evidence type="ECO:0000313" key="3">
    <source>
        <dbReference type="Proteomes" id="UP001595961"/>
    </source>
</evidence>
<sequence>MNKYATHSGRRQTRQVMVAPDTSAHGRAQMAADTIYKVAEVARSLRRASQVMEKWVHLATAANEQLTMSHWLVLVRLSMAPTCKQADLKSDTKIAASHLTRLIDDLARQGLARRHRSSTDRRQVHLTLTEEGKSAARELLASLNEFTQSSQLNAIEDLGPSLEQFVSLAAGEAWLGDEV</sequence>
<dbReference type="InterPro" id="IPR036390">
    <property type="entry name" value="WH_DNA-bd_sf"/>
</dbReference>
<comment type="caution">
    <text evidence="2">The sequence shown here is derived from an EMBL/GenBank/DDBJ whole genome shotgun (WGS) entry which is preliminary data.</text>
</comment>
<dbReference type="SUPFAM" id="SSF46785">
    <property type="entry name" value="Winged helix' DNA-binding domain"/>
    <property type="match status" value="1"/>
</dbReference>
<name>A0ABV9C7Q6_9GAMM</name>
<evidence type="ECO:0000259" key="1">
    <source>
        <dbReference type="PROSITE" id="PS50995"/>
    </source>
</evidence>
<dbReference type="Pfam" id="PF01047">
    <property type="entry name" value="MarR"/>
    <property type="match status" value="1"/>
</dbReference>
<dbReference type="InterPro" id="IPR000835">
    <property type="entry name" value="HTH_MarR-typ"/>
</dbReference>
<feature type="domain" description="HTH marR-type" evidence="1">
    <location>
        <begin position="38"/>
        <end position="179"/>
    </location>
</feature>
<proteinExistence type="predicted"/>
<gene>
    <name evidence="2" type="ORF">ACFO5W_20635</name>
</gene>
<dbReference type="InterPro" id="IPR036388">
    <property type="entry name" value="WH-like_DNA-bd_sf"/>
</dbReference>